<keyword evidence="1" id="KW-0732">Signal</keyword>
<dbReference type="OrthoDB" id="5636981at2"/>
<dbReference type="EMBL" id="LR134173">
    <property type="protein sequence ID" value="VEB36662.1"/>
    <property type="molecule type" value="Genomic_DNA"/>
</dbReference>
<dbReference type="AlphaFoldDB" id="A0A0W0S787"/>
<evidence type="ECO:0000313" key="4">
    <source>
        <dbReference type="Proteomes" id="UP000054921"/>
    </source>
</evidence>
<dbReference type="RefSeq" id="WP_028382043.1">
    <property type="nucleotide sequence ID" value="NZ_CAAAIT010000002.1"/>
</dbReference>
<sequence>MKQKLLVGFTVAALSFAHLAHADFTFNSGSNSCDDIPGNWSGSGKATNWLIGECVYNGAGTVSAVDKEGNLNIEVTADKRSGSLVCPDHNTTQLKGICVNGMVTIKTEYGNLSGIFSKTSGSAKGKLTVSPGMDVDVSIQFKRVG</sequence>
<evidence type="ECO:0000256" key="1">
    <source>
        <dbReference type="SAM" id="SignalP"/>
    </source>
</evidence>
<name>A0A0W0S787_9GAMM</name>
<feature type="signal peptide" evidence="1">
    <location>
        <begin position="1"/>
        <end position="22"/>
    </location>
</feature>
<dbReference type="EMBL" id="LNXW01000013">
    <property type="protein sequence ID" value="KTC79152.1"/>
    <property type="molecule type" value="Genomic_DNA"/>
</dbReference>
<dbReference type="Proteomes" id="UP000054921">
    <property type="component" value="Unassembled WGS sequence"/>
</dbReference>
<gene>
    <name evidence="2" type="ORF">Lche_1172</name>
    <name evidence="3" type="ORF">NCTC11976_01823</name>
</gene>
<evidence type="ECO:0000313" key="5">
    <source>
        <dbReference type="Proteomes" id="UP000277577"/>
    </source>
</evidence>
<feature type="chain" id="PRO_5030019460" evidence="1">
    <location>
        <begin position="23"/>
        <end position="145"/>
    </location>
</feature>
<dbReference type="Proteomes" id="UP000277577">
    <property type="component" value="Chromosome"/>
</dbReference>
<proteinExistence type="predicted"/>
<keyword evidence="5" id="KW-1185">Reference proteome</keyword>
<accession>A0A0W0S787</accession>
<organism evidence="2 4">
    <name type="scientific">Legionella cherrii</name>
    <dbReference type="NCBI Taxonomy" id="28084"/>
    <lineage>
        <taxon>Bacteria</taxon>
        <taxon>Pseudomonadati</taxon>
        <taxon>Pseudomonadota</taxon>
        <taxon>Gammaproteobacteria</taxon>
        <taxon>Legionellales</taxon>
        <taxon>Legionellaceae</taxon>
        <taxon>Legionella</taxon>
    </lineage>
</organism>
<evidence type="ECO:0000313" key="2">
    <source>
        <dbReference type="EMBL" id="KTC79152.1"/>
    </source>
</evidence>
<dbReference type="PATRIC" id="fig|28084.5.peg.1276"/>
<reference evidence="2 4" key="1">
    <citation type="submission" date="2015-11" db="EMBL/GenBank/DDBJ databases">
        <title>Genomic analysis of 38 Legionella species identifies large and diverse effector repertoires.</title>
        <authorList>
            <person name="Burstein D."/>
            <person name="Amaro F."/>
            <person name="Zusman T."/>
            <person name="Lifshitz Z."/>
            <person name="Cohen O."/>
            <person name="Gilbert J.A."/>
            <person name="Pupko T."/>
            <person name="Shuman H.A."/>
            <person name="Segal G."/>
        </authorList>
    </citation>
    <scope>NUCLEOTIDE SEQUENCE [LARGE SCALE GENOMIC DNA]</scope>
    <source>
        <strain evidence="2 4">ORW</strain>
    </source>
</reference>
<evidence type="ECO:0000313" key="3">
    <source>
        <dbReference type="EMBL" id="VEB36662.1"/>
    </source>
</evidence>
<reference evidence="3 5" key="2">
    <citation type="submission" date="2018-12" db="EMBL/GenBank/DDBJ databases">
        <authorList>
            <consortium name="Pathogen Informatics"/>
        </authorList>
    </citation>
    <scope>NUCLEOTIDE SEQUENCE [LARGE SCALE GENOMIC DNA]</scope>
    <source>
        <strain evidence="3 5">NCTC11976</strain>
    </source>
</reference>
<protein>
    <submittedName>
        <fullName evidence="2">Uncharacterized protein</fullName>
    </submittedName>
</protein>